<comment type="caution">
    <text evidence="17">The sequence shown here is derived from an EMBL/GenBank/DDBJ whole genome shotgun (WGS) entry which is preliminary data.</text>
</comment>
<evidence type="ECO:0000256" key="9">
    <source>
        <dbReference type="ARBA" id="ARBA00022989"/>
    </source>
</evidence>
<keyword evidence="11 15" id="KW-0472">Membrane</keyword>
<evidence type="ECO:0000259" key="16">
    <source>
        <dbReference type="PROSITE" id="PS50222"/>
    </source>
</evidence>
<evidence type="ECO:0000256" key="1">
    <source>
        <dbReference type="ARBA" id="ARBA00004141"/>
    </source>
</evidence>
<dbReference type="Proteomes" id="UP001189429">
    <property type="component" value="Unassembled WGS sequence"/>
</dbReference>
<dbReference type="PANTHER" id="PTHR45628">
    <property type="entry name" value="VOLTAGE-DEPENDENT CALCIUM CHANNEL TYPE A SUBUNIT ALPHA-1"/>
    <property type="match status" value="1"/>
</dbReference>
<keyword evidence="12" id="KW-0325">Glycoprotein</keyword>
<dbReference type="SUPFAM" id="SSF81324">
    <property type="entry name" value="Voltage-gated potassium channels"/>
    <property type="match status" value="1"/>
</dbReference>
<dbReference type="PROSITE" id="PS50222">
    <property type="entry name" value="EF_HAND_2"/>
    <property type="match status" value="1"/>
</dbReference>
<evidence type="ECO:0000256" key="5">
    <source>
        <dbReference type="ARBA" id="ARBA00022673"/>
    </source>
</evidence>
<keyword evidence="7" id="KW-0106">Calcium</keyword>
<feature type="compositionally biased region" description="Low complexity" evidence="14">
    <location>
        <begin position="135"/>
        <end position="145"/>
    </location>
</feature>
<evidence type="ECO:0000256" key="10">
    <source>
        <dbReference type="ARBA" id="ARBA00023065"/>
    </source>
</evidence>
<dbReference type="Gene3D" id="1.10.287.70">
    <property type="match status" value="1"/>
</dbReference>
<keyword evidence="5" id="KW-0107">Calcium channel</keyword>
<keyword evidence="10" id="KW-0406">Ion transport</keyword>
<feature type="compositionally biased region" description="Low complexity" evidence="14">
    <location>
        <begin position="24"/>
        <end position="37"/>
    </location>
</feature>
<evidence type="ECO:0000256" key="15">
    <source>
        <dbReference type="SAM" id="Phobius"/>
    </source>
</evidence>
<keyword evidence="6 15" id="KW-0812">Transmembrane</keyword>
<evidence type="ECO:0000256" key="7">
    <source>
        <dbReference type="ARBA" id="ARBA00022837"/>
    </source>
</evidence>
<evidence type="ECO:0000256" key="14">
    <source>
        <dbReference type="SAM" id="MobiDB-lite"/>
    </source>
</evidence>
<dbReference type="InterPro" id="IPR002048">
    <property type="entry name" value="EF_hand_dom"/>
</dbReference>
<dbReference type="InterPro" id="IPR005821">
    <property type="entry name" value="Ion_trans_dom"/>
</dbReference>
<evidence type="ECO:0000313" key="17">
    <source>
        <dbReference type="EMBL" id="CAK0856575.1"/>
    </source>
</evidence>
<feature type="transmembrane region" description="Helical" evidence="15">
    <location>
        <begin position="278"/>
        <end position="295"/>
    </location>
</feature>
<feature type="region of interest" description="Disordered" evidence="14">
    <location>
        <begin position="1"/>
        <end position="37"/>
    </location>
</feature>
<evidence type="ECO:0000256" key="4">
    <source>
        <dbReference type="ARBA" id="ARBA00022568"/>
    </source>
</evidence>
<name>A0ABN9UF38_9DINO</name>
<reference evidence="17" key="1">
    <citation type="submission" date="2023-10" db="EMBL/GenBank/DDBJ databases">
        <authorList>
            <person name="Chen Y."/>
            <person name="Shah S."/>
            <person name="Dougan E. K."/>
            <person name="Thang M."/>
            <person name="Chan C."/>
        </authorList>
    </citation>
    <scope>NUCLEOTIDE SEQUENCE [LARGE SCALE GENOMIC DNA]</scope>
</reference>
<keyword evidence="8" id="KW-0851">Voltage-gated channel</keyword>
<organism evidence="17 18">
    <name type="scientific">Prorocentrum cordatum</name>
    <dbReference type="NCBI Taxonomy" id="2364126"/>
    <lineage>
        <taxon>Eukaryota</taxon>
        <taxon>Sar</taxon>
        <taxon>Alveolata</taxon>
        <taxon>Dinophyceae</taxon>
        <taxon>Prorocentrales</taxon>
        <taxon>Prorocentraceae</taxon>
        <taxon>Prorocentrum</taxon>
    </lineage>
</organism>
<evidence type="ECO:0000256" key="6">
    <source>
        <dbReference type="ARBA" id="ARBA00022692"/>
    </source>
</evidence>
<keyword evidence="9 15" id="KW-1133">Transmembrane helix</keyword>
<feature type="domain" description="EF-hand" evidence="16">
    <location>
        <begin position="496"/>
        <end position="531"/>
    </location>
</feature>
<evidence type="ECO:0000256" key="8">
    <source>
        <dbReference type="ARBA" id="ARBA00022882"/>
    </source>
</evidence>
<feature type="transmembrane region" description="Helical" evidence="15">
    <location>
        <begin position="234"/>
        <end position="258"/>
    </location>
</feature>
<feature type="region of interest" description="Disordered" evidence="14">
    <location>
        <begin position="92"/>
        <end position="169"/>
    </location>
</feature>
<gene>
    <name evidence="17" type="ORF">PCOR1329_LOCUS46947</name>
</gene>
<keyword evidence="13" id="KW-0407">Ion channel</keyword>
<protein>
    <recommendedName>
        <fullName evidence="16">EF-hand domain-containing protein</fullName>
    </recommendedName>
</protein>
<dbReference type="PANTHER" id="PTHR45628:SF7">
    <property type="entry name" value="VOLTAGE-DEPENDENT CALCIUM CHANNEL TYPE A SUBUNIT ALPHA-1"/>
    <property type="match status" value="1"/>
</dbReference>
<keyword evidence="2" id="KW-0813">Transport</keyword>
<proteinExistence type="predicted"/>
<sequence>MSSRAPPPARPAVPAAPRAEEAQGEAPPEARAGEDAAGLDPLVGAVRLALRRELGELLAEGGHAASWSEVDAALKSWGCELAVDQAKLFRTAAQASQRDPESDAAGEHSRRRSLGSASSWQANPFMPPTAVDHTSWWSRRSSRGSQTSEEKRADLNGADGTPRSKPGVYLPRAAADHFSRWVELVGVMGSRSAQSEEEGSGPSIRHALAAKCEKFWVWLQSVEEPPRTGCLNSLVIGSGFEVAVCVTILFNFAFMVYVANVEIARPNETSTRVLIGEWFFQAFYTTEMVLKLLVHRQWFFCNASWRINLFDLMLVVGGFISLGSRAGSGGALRLLRVLKFGKATGAIRVVAHMKHLRVLLVCLEGSLMSLFWSMFTLAFTYTLFSLFLMQVITSHLIETDSVLEDTAFYDHFGSVEKSMLTLYKASTGGDNWSLAYEVIRITGRTGSAMFLFFIAFVQYCGLRLIPPPCIFVESAMSFVKTDPEMLAREVFHKEQEDTQRLERLCRAVDADATGKLTQDQFEQSLQMRHIPTLLKALGLQTHHVMEFFHYLAEVEGGQVEIGTFVDGCMLLKGGATNFDLQKLQAEFKAMQARHDQNLDDILKLLRGRSSNSMRQSTEA</sequence>
<keyword evidence="4" id="KW-0109">Calcium transport</keyword>
<keyword evidence="18" id="KW-1185">Reference proteome</keyword>
<accession>A0ABN9UF38</accession>
<dbReference type="Pfam" id="PF00520">
    <property type="entry name" value="Ion_trans"/>
    <property type="match status" value="1"/>
</dbReference>
<evidence type="ECO:0000313" key="18">
    <source>
        <dbReference type="Proteomes" id="UP001189429"/>
    </source>
</evidence>
<feature type="compositionally biased region" description="Basic and acidic residues" evidence="14">
    <location>
        <begin position="98"/>
        <end position="108"/>
    </location>
</feature>
<feature type="transmembrane region" description="Helical" evidence="15">
    <location>
        <begin position="307"/>
        <end position="326"/>
    </location>
</feature>
<dbReference type="Gene3D" id="1.20.120.350">
    <property type="entry name" value="Voltage-gated potassium channels. Chain C"/>
    <property type="match status" value="1"/>
</dbReference>
<dbReference type="InterPro" id="IPR027359">
    <property type="entry name" value="Volt_channel_dom_sf"/>
</dbReference>
<dbReference type="EMBL" id="CAUYUJ010015649">
    <property type="protein sequence ID" value="CAK0856575.1"/>
    <property type="molecule type" value="Genomic_DNA"/>
</dbReference>
<comment type="subcellular location">
    <subcellularLocation>
        <location evidence="1">Membrane</location>
        <topology evidence="1">Multi-pass membrane protein</topology>
    </subcellularLocation>
</comment>
<evidence type="ECO:0000256" key="13">
    <source>
        <dbReference type="ARBA" id="ARBA00023303"/>
    </source>
</evidence>
<keyword evidence="3" id="KW-0597">Phosphoprotein</keyword>
<feature type="compositionally biased region" description="Pro residues" evidence="14">
    <location>
        <begin position="1"/>
        <end position="11"/>
    </location>
</feature>
<dbReference type="InterPro" id="IPR050599">
    <property type="entry name" value="VDCC_alpha-1_subunit"/>
</dbReference>
<evidence type="ECO:0000256" key="2">
    <source>
        <dbReference type="ARBA" id="ARBA00022448"/>
    </source>
</evidence>
<evidence type="ECO:0000256" key="12">
    <source>
        <dbReference type="ARBA" id="ARBA00023180"/>
    </source>
</evidence>
<evidence type="ECO:0000256" key="11">
    <source>
        <dbReference type="ARBA" id="ARBA00023136"/>
    </source>
</evidence>
<evidence type="ECO:0000256" key="3">
    <source>
        <dbReference type="ARBA" id="ARBA00022553"/>
    </source>
</evidence>